<dbReference type="SMART" id="SM00408">
    <property type="entry name" value="IGc2"/>
    <property type="match status" value="2"/>
</dbReference>
<evidence type="ECO:0000256" key="2">
    <source>
        <dbReference type="ARBA" id="ARBA00023180"/>
    </source>
</evidence>
<evidence type="ECO:0000256" key="4">
    <source>
        <dbReference type="SAM" id="SignalP"/>
    </source>
</evidence>
<dbReference type="PROSITE" id="PS50835">
    <property type="entry name" value="IG_LIKE"/>
    <property type="match status" value="3"/>
</dbReference>
<keyword evidence="3" id="KW-1133">Transmembrane helix</keyword>
<organism evidence="6 7">
    <name type="scientific">Betta splendens</name>
    <name type="common">Siamese fighting fish</name>
    <dbReference type="NCBI Taxonomy" id="158456"/>
    <lineage>
        <taxon>Eukaryota</taxon>
        <taxon>Metazoa</taxon>
        <taxon>Chordata</taxon>
        <taxon>Craniata</taxon>
        <taxon>Vertebrata</taxon>
        <taxon>Euteleostomi</taxon>
        <taxon>Actinopterygii</taxon>
        <taxon>Neopterygii</taxon>
        <taxon>Teleostei</taxon>
        <taxon>Neoteleostei</taxon>
        <taxon>Acanthomorphata</taxon>
        <taxon>Anabantaria</taxon>
        <taxon>Anabantiformes</taxon>
        <taxon>Anabantoidei</taxon>
        <taxon>Osphronemidae</taxon>
        <taxon>Betta</taxon>
    </lineage>
</organism>
<dbReference type="PANTHER" id="PTHR44427">
    <property type="entry name" value="CARCINOEMBRYONIC ANTIGEN-RELATED CELL ADHESION MOLECULE 19"/>
    <property type="match status" value="1"/>
</dbReference>
<dbReference type="Gene3D" id="2.60.40.10">
    <property type="entry name" value="Immunoglobulins"/>
    <property type="match status" value="2"/>
</dbReference>
<sequence>MKELPTLAFLPFLALTNVFVKTCAAPPVRPVLTGPGMAYLGSTALFSCAAPGASSPLTYDLTLDGVVTRTSRRAERPASFALRVTERSGGSYRCLATGGGGAGASDSVRLTVVTPPSNTRVTSEPSPPVVYEGARVTLSCVVTRGSHLSYTWLFNRSEITSPSSSFNLQGNTLEIAQAAPEQAGLYSCMAWSRIGDVSRFSSSSEILVTVKVYVSKPRISFSVFKEGDGYRGNVTCWSRRGSPPLNFSLSVDDKEVGSVTAAERPAAWFSVAVVPGLDMGDARCQVSTDVQELTSDSVTLEVVPVGGAAKVEVEHLYRADSKLAAIILTCGVSRGTFPYVSWLYNDSVLPAEAHAEPLFQPVLPQYVLADRGRALVLAAPGPRESGYYSCRVRDSYDEAGPWVESPAALVHVTDRILNSMPRATPSPETPQNVHISSLEVITMAFCCFLLLMLAVGVACVYAMLHHRHGVCLPVNVRNSDALPLSAPSRVDTSAERDVQNQNQVNGPVTLNQSDLQFIQYMENTYY</sequence>
<dbReference type="OrthoDB" id="9950534at2759"/>
<dbReference type="InterPro" id="IPR003598">
    <property type="entry name" value="Ig_sub2"/>
</dbReference>
<dbReference type="KEGG" id="bspl:114854114"/>
<evidence type="ECO:0000313" key="7">
    <source>
        <dbReference type="RefSeq" id="XP_029004052.1"/>
    </source>
</evidence>
<dbReference type="Pfam" id="PF13927">
    <property type="entry name" value="Ig_3"/>
    <property type="match status" value="1"/>
</dbReference>
<evidence type="ECO:0000256" key="1">
    <source>
        <dbReference type="ARBA" id="ARBA00022729"/>
    </source>
</evidence>
<feature type="signal peptide" evidence="4">
    <location>
        <begin position="1"/>
        <end position="24"/>
    </location>
</feature>
<dbReference type="GeneID" id="114854114"/>
<dbReference type="AlphaFoldDB" id="A0A6P7MCH4"/>
<evidence type="ECO:0000259" key="5">
    <source>
        <dbReference type="PROSITE" id="PS50835"/>
    </source>
</evidence>
<dbReference type="PANTHER" id="PTHR44427:SF5">
    <property type="entry name" value="V-SET AND IMMUNOGLOBULIN DOMAIN-CONTAINING PROTEIN 10-LIKE"/>
    <property type="match status" value="1"/>
</dbReference>
<dbReference type="Proteomes" id="UP000515150">
    <property type="component" value="Chromosome 1"/>
</dbReference>
<dbReference type="SUPFAM" id="SSF48726">
    <property type="entry name" value="Immunoglobulin"/>
    <property type="match status" value="3"/>
</dbReference>
<dbReference type="InParanoid" id="A0A6P7MCH4"/>
<keyword evidence="6" id="KW-1185">Reference proteome</keyword>
<reference evidence="7" key="1">
    <citation type="submission" date="2025-08" db="UniProtKB">
        <authorList>
            <consortium name="RefSeq"/>
        </authorList>
    </citation>
    <scope>IDENTIFICATION</scope>
</reference>
<feature type="transmembrane region" description="Helical" evidence="3">
    <location>
        <begin position="440"/>
        <end position="464"/>
    </location>
</feature>
<evidence type="ECO:0000256" key="3">
    <source>
        <dbReference type="SAM" id="Phobius"/>
    </source>
</evidence>
<dbReference type="SMART" id="SM00409">
    <property type="entry name" value="IG"/>
    <property type="match status" value="3"/>
</dbReference>
<protein>
    <submittedName>
        <fullName evidence="7">Fc receptor-like protein 5 isoform X1</fullName>
    </submittedName>
</protein>
<dbReference type="InterPro" id="IPR013783">
    <property type="entry name" value="Ig-like_fold"/>
</dbReference>
<dbReference type="InterPro" id="IPR007110">
    <property type="entry name" value="Ig-like_dom"/>
</dbReference>
<feature type="chain" id="PRO_5027864150" evidence="4">
    <location>
        <begin position="25"/>
        <end position="526"/>
    </location>
</feature>
<dbReference type="InterPro" id="IPR050831">
    <property type="entry name" value="CEA_cell_adhesion"/>
</dbReference>
<feature type="domain" description="Ig-like" evidence="5">
    <location>
        <begin position="26"/>
        <end position="111"/>
    </location>
</feature>
<dbReference type="InterPro" id="IPR036179">
    <property type="entry name" value="Ig-like_dom_sf"/>
</dbReference>
<dbReference type="Pfam" id="PF17736">
    <property type="entry name" value="Ig_C17orf99"/>
    <property type="match status" value="1"/>
</dbReference>
<keyword evidence="3" id="KW-0472">Membrane</keyword>
<evidence type="ECO:0000313" key="6">
    <source>
        <dbReference type="Proteomes" id="UP000515150"/>
    </source>
</evidence>
<proteinExistence type="predicted"/>
<keyword evidence="2" id="KW-0325">Glycoprotein</keyword>
<dbReference type="InterPro" id="IPR003599">
    <property type="entry name" value="Ig_sub"/>
</dbReference>
<name>A0A6P7MCH4_BETSP</name>
<accession>A0A6P7MCH4</accession>
<dbReference type="RefSeq" id="XP_029004052.1">
    <property type="nucleotide sequence ID" value="XM_029148219.3"/>
</dbReference>
<dbReference type="InterPro" id="IPR040878">
    <property type="entry name" value="IL-40-like_Ig"/>
</dbReference>
<feature type="domain" description="Ig-like" evidence="5">
    <location>
        <begin position="116"/>
        <end position="209"/>
    </location>
</feature>
<feature type="domain" description="Ig-like" evidence="5">
    <location>
        <begin position="328"/>
        <end position="408"/>
    </location>
</feature>
<keyword evidence="3" id="KW-0812">Transmembrane</keyword>
<gene>
    <name evidence="7" type="primary">LOC114854114</name>
</gene>
<keyword evidence="1 4" id="KW-0732">Signal</keyword>